<comment type="caution">
    <text evidence="2">The sequence shown here is derived from an EMBL/GenBank/DDBJ whole genome shotgun (WGS) entry which is preliminary data.</text>
</comment>
<evidence type="ECO:0000313" key="3">
    <source>
        <dbReference type="Proteomes" id="UP001341840"/>
    </source>
</evidence>
<protein>
    <recommendedName>
        <fullName evidence="4">Peptidase A2 domain-containing protein</fullName>
    </recommendedName>
</protein>
<keyword evidence="3" id="KW-1185">Reference proteome</keyword>
<name>A0ABU6YZS1_9FABA</name>
<feature type="non-terminal residue" evidence="2">
    <location>
        <position position="1"/>
    </location>
</feature>
<feature type="compositionally biased region" description="Basic and acidic residues" evidence="1">
    <location>
        <begin position="46"/>
        <end position="70"/>
    </location>
</feature>
<sequence>NAKNRSLYCDYHQGYGHKTQDCYDLKDAIEKAIRDGKLNDFVQIIREPRASDRERSPRSESRNPRSRRDDDEPIIEIAVITGSSAPEKSKSALKKDLKVLATMQTPPPPFPTITFGKEDLIHGLTDSDAPMVISARLGPGLVHRILVDIGADSNIMFRNAFDGLGFKNTNLKTHQPGVMG</sequence>
<dbReference type="EMBL" id="JASCZI010251498">
    <property type="protein sequence ID" value="MED6215469.1"/>
    <property type="molecule type" value="Genomic_DNA"/>
</dbReference>
<reference evidence="2 3" key="1">
    <citation type="journal article" date="2023" name="Plants (Basel)">
        <title>Bridging the Gap: Combining Genomics and Transcriptomics Approaches to Understand Stylosanthes scabra, an Orphan Legume from the Brazilian Caatinga.</title>
        <authorList>
            <person name="Ferreira-Neto J.R.C."/>
            <person name="da Silva M.D."/>
            <person name="Binneck E."/>
            <person name="de Melo N.F."/>
            <person name="da Silva R.H."/>
            <person name="de Melo A.L.T.M."/>
            <person name="Pandolfi V."/>
            <person name="Bustamante F.O."/>
            <person name="Brasileiro-Vidal A.C."/>
            <person name="Benko-Iseppon A.M."/>
        </authorList>
    </citation>
    <scope>NUCLEOTIDE SEQUENCE [LARGE SCALE GENOMIC DNA]</scope>
    <source>
        <tissue evidence="2">Leaves</tissue>
    </source>
</reference>
<gene>
    <name evidence="2" type="ORF">PIB30_113985</name>
</gene>
<feature type="non-terminal residue" evidence="2">
    <location>
        <position position="180"/>
    </location>
</feature>
<accession>A0ABU6YZS1</accession>
<evidence type="ECO:0000256" key="1">
    <source>
        <dbReference type="SAM" id="MobiDB-lite"/>
    </source>
</evidence>
<feature type="region of interest" description="Disordered" evidence="1">
    <location>
        <begin position="44"/>
        <end position="73"/>
    </location>
</feature>
<proteinExistence type="predicted"/>
<evidence type="ECO:0008006" key="4">
    <source>
        <dbReference type="Google" id="ProtNLM"/>
    </source>
</evidence>
<dbReference type="Proteomes" id="UP001341840">
    <property type="component" value="Unassembled WGS sequence"/>
</dbReference>
<evidence type="ECO:0000313" key="2">
    <source>
        <dbReference type="EMBL" id="MED6215469.1"/>
    </source>
</evidence>
<organism evidence="2 3">
    <name type="scientific">Stylosanthes scabra</name>
    <dbReference type="NCBI Taxonomy" id="79078"/>
    <lineage>
        <taxon>Eukaryota</taxon>
        <taxon>Viridiplantae</taxon>
        <taxon>Streptophyta</taxon>
        <taxon>Embryophyta</taxon>
        <taxon>Tracheophyta</taxon>
        <taxon>Spermatophyta</taxon>
        <taxon>Magnoliopsida</taxon>
        <taxon>eudicotyledons</taxon>
        <taxon>Gunneridae</taxon>
        <taxon>Pentapetalae</taxon>
        <taxon>rosids</taxon>
        <taxon>fabids</taxon>
        <taxon>Fabales</taxon>
        <taxon>Fabaceae</taxon>
        <taxon>Papilionoideae</taxon>
        <taxon>50 kb inversion clade</taxon>
        <taxon>dalbergioids sensu lato</taxon>
        <taxon>Dalbergieae</taxon>
        <taxon>Pterocarpus clade</taxon>
        <taxon>Stylosanthes</taxon>
    </lineage>
</organism>